<dbReference type="Proteomes" id="UP000176451">
    <property type="component" value="Unassembled WGS sequence"/>
</dbReference>
<evidence type="ECO:0000313" key="1">
    <source>
        <dbReference type="EMBL" id="OGD65866.1"/>
    </source>
</evidence>
<reference evidence="1 2" key="1">
    <citation type="journal article" date="2016" name="Nat. Commun.">
        <title>Thousands of microbial genomes shed light on interconnected biogeochemical processes in an aquifer system.</title>
        <authorList>
            <person name="Anantharaman K."/>
            <person name="Brown C.T."/>
            <person name="Hug L.A."/>
            <person name="Sharon I."/>
            <person name="Castelle C.J."/>
            <person name="Probst A.J."/>
            <person name="Thomas B.C."/>
            <person name="Singh A."/>
            <person name="Wilkins M.J."/>
            <person name="Karaoz U."/>
            <person name="Brodie E.L."/>
            <person name="Williams K.H."/>
            <person name="Hubbard S.S."/>
            <person name="Banfield J.F."/>
        </authorList>
    </citation>
    <scope>NUCLEOTIDE SEQUENCE [LARGE SCALE GENOMIC DNA]</scope>
</reference>
<name>A0A1F5EF68_9BACT</name>
<dbReference type="EMBL" id="MEZV01000050">
    <property type="protein sequence ID" value="OGD65866.1"/>
    <property type="molecule type" value="Genomic_DNA"/>
</dbReference>
<protein>
    <submittedName>
        <fullName evidence="1">Uncharacterized protein</fullName>
    </submittedName>
</protein>
<accession>A0A1F5EF68</accession>
<gene>
    <name evidence="1" type="ORF">A3F08_00040</name>
</gene>
<dbReference type="AlphaFoldDB" id="A0A1F5EF68"/>
<organism evidence="1 2">
    <name type="scientific">Candidatus Berkelbacteria bacterium RIFCSPHIGHO2_12_FULL_36_9</name>
    <dbReference type="NCBI Taxonomy" id="1797469"/>
    <lineage>
        <taxon>Bacteria</taxon>
        <taxon>Candidatus Berkelbacteria</taxon>
    </lineage>
</organism>
<comment type="caution">
    <text evidence="1">The sequence shown here is derived from an EMBL/GenBank/DDBJ whole genome shotgun (WGS) entry which is preliminary data.</text>
</comment>
<sequence>MVKTVLGKKIYFSSPEDLILSKLLWYQESKFSRQVEDVESIIRISGRILDKKYLHKWAKKIKVEEILNESLEE</sequence>
<dbReference type="STRING" id="1797469.A3F08_00040"/>
<evidence type="ECO:0000313" key="2">
    <source>
        <dbReference type="Proteomes" id="UP000176451"/>
    </source>
</evidence>
<proteinExistence type="predicted"/>